<dbReference type="AlphaFoldDB" id="A0A252EF61"/>
<sequence>MNHQLPLPKKGNLQPGTLSPTLQYSAGKYLPLGQDVATLSFVITRTLTYHSVPQTVPKRRTDFEFAVWKLFEICPPL</sequence>
<gene>
    <name evidence="1" type="ORF">HK16_18950</name>
</gene>
<dbReference type="RefSeq" id="WP_086898361.1">
    <property type="nucleotide sequence ID" value="NZ_JOOZ01000085.1"/>
</dbReference>
<organism evidence="1 2">
    <name type="scientific">Acetobacter senegalensis</name>
    <dbReference type="NCBI Taxonomy" id="446692"/>
    <lineage>
        <taxon>Bacteria</taxon>
        <taxon>Pseudomonadati</taxon>
        <taxon>Pseudomonadota</taxon>
        <taxon>Alphaproteobacteria</taxon>
        <taxon>Acetobacterales</taxon>
        <taxon>Acetobacteraceae</taxon>
        <taxon>Acetobacter</taxon>
    </lineage>
</organism>
<accession>A0A252EF61</accession>
<comment type="caution">
    <text evidence="1">The sequence shown here is derived from an EMBL/GenBank/DDBJ whole genome shotgun (WGS) entry which is preliminary data.</text>
</comment>
<reference evidence="1 2" key="1">
    <citation type="submission" date="2014-06" db="EMBL/GenBank/DDBJ databases">
        <authorList>
            <person name="Ju J."/>
            <person name="Zhang J."/>
        </authorList>
    </citation>
    <scope>NUCLEOTIDE SEQUENCE [LARGE SCALE GENOMIC DNA]</scope>
    <source>
        <strain evidence="1">DmL_050</strain>
    </source>
</reference>
<proteinExistence type="predicted"/>
<evidence type="ECO:0000313" key="2">
    <source>
        <dbReference type="Proteomes" id="UP000195072"/>
    </source>
</evidence>
<name>A0A252EF61_9PROT</name>
<protein>
    <submittedName>
        <fullName evidence="1">Uncharacterized protein</fullName>
    </submittedName>
</protein>
<dbReference type="EMBL" id="JOOZ01000085">
    <property type="protein sequence ID" value="OUL65110.1"/>
    <property type="molecule type" value="Genomic_DNA"/>
</dbReference>
<dbReference type="Proteomes" id="UP000195072">
    <property type="component" value="Unassembled WGS sequence"/>
</dbReference>
<evidence type="ECO:0000313" key="1">
    <source>
        <dbReference type="EMBL" id="OUL65110.1"/>
    </source>
</evidence>